<proteinExistence type="predicted"/>
<name>A0A8J5TI84_ZIZPA</name>
<keyword evidence="3" id="KW-1185">Reference proteome</keyword>
<sequence>MQHGRRGDTGEERHSDTSEGARMEADATWAVRRHRRGDTCGAGDTSEARRGAQRRGEGWGRAGGGKGERVDFSGRRKELCKGGAKPIAHENDAVQWSSMPNLQSLHHYNVIFAIGVIGVPFLRSPPKAVPCLQISRWRRDCGQRQEMGFIHIMDARRGDRKEGLIASLFQSDSPRDGGGE</sequence>
<evidence type="ECO:0000313" key="3">
    <source>
        <dbReference type="Proteomes" id="UP000729402"/>
    </source>
</evidence>
<evidence type="ECO:0000256" key="1">
    <source>
        <dbReference type="SAM" id="MobiDB-lite"/>
    </source>
</evidence>
<protein>
    <submittedName>
        <fullName evidence="2">Uncharacterized protein</fullName>
    </submittedName>
</protein>
<feature type="compositionally biased region" description="Basic and acidic residues" evidence="1">
    <location>
        <begin position="46"/>
        <end position="58"/>
    </location>
</feature>
<accession>A0A8J5TI84</accession>
<feature type="compositionally biased region" description="Basic and acidic residues" evidence="1">
    <location>
        <begin position="1"/>
        <end position="25"/>
    </location>
</feature>
<comment type="caution">
    <text evidence="2">The sequence shown here is derived from an EMBL/GenBank/DDBJ whole genome shotgun (WGS) entry which is preliminary data.</text>
</comment>
<reference evidence="2" key="1">
    <citation type="journal article" date="2021" name="bioRxiv">
        <title>Whole Genome Assembly and Annotation of Northern Wild Rice, Zizania palustris L., Supports a Whole Genome Duplication in the Zizania Genus.</title>
        <authorList>
            <person name="Haas M."/>
            <person name="Kono T."/>
            <person name="Macchietto M."/>
            <person name="Millas R."/>
            <person name="McGilp L."/>
            <person name="Shao M."/>
            <person name="Duquette J."/>
            <person name="Hirsch C.N."/>
            <person name="Kimball J."/>
        </authorList>
    </citation>
    <scope>NUCLEOTIDE SEQUENCE</scope>
    <source>
        <tissue evidence="2">Fresh leaf tissue</tissue>
    </source>
</reference>
<dbReference type="EMBL" id="JAAALK010000084">
    <property type="protein sequence ID" value="KAG8083664.1"/>
    <property type="molecule type" value="Genomic_DNA"/>
</dbReference>
<gene>
    <name evidence="2" type="ORF">GUJ93_ZPchr0016g2501</name>
</gene>
<feature type="region of interest" description="Disordered" evidence="1">
    <location>
        <begin position="1"/>
        <end position="70"/>
    </location>
</feature>
<dbReference type="AlphaFoldDB" id="A0A8J5TI84"/>
<organism evidence="2 3">
    <name type="scientific">Zizania palustris</name>
    <name type="common">Northern wild rice</name>
    <dbReference type="NCBI Taxonomy" id="103762"/>
    <lineage>
        <taxon>Eukaryota</taxon>
        <taxon>Viridiplantae</taxon>
        <taxon>Streptophyta</taxon>
        <taxon>Embryophyta</taxon>
        <taxon>Tracheophyta</taxon>
        <taxon>Spermatophyta</taxon>
        <taxon>Magnoliopsida</taxon>
        <taxon>Liliopsida</taxon>
        <taxon>Poales</taxon>
        <taxon>Poaceae</taxon>
        <taxon>BOP clade</taxon>
        <taxon>Oryzoideae</taxon>
        <taxon>Oryzeae</taxon>
        <taxon>Zizaniinae</taxon>
        <taxon>Zizania</taxon>
    </lineage>
</organism>
<evidence type="ECO:0000313" key="2">
    <source>
        <dbReference type="EMBL" id="KAG8083664.1"/>
    </source>
</evidence>
<reference evidence="2" key="2">
    <citation type="submission" date="2021-02" db="EMBL/GenBank/DDBJ databases">
        <authorList>
            <person name="Kimball J.A."/>
            <person name="Haas M.W."/>
            <person name="Macchietto M."/>
            <person name="Kono T."/>
            <person name="Duquette J."/>
            <person name="Shao M."/>
        </authorList>
    </citation>
    <scope>NUCLEOTIDE SEQUENCE</scope>
    <source>
        <tissue evidence="2">Fresh leaf tissue</tissue>
    </source>
</reference>
<dbReference type="Proteomes" id="UP000729402">
    <property type="component" value="Unassembled WGS sequence"/>
</dbReference>